<dbReference type="EMBL" id="CP062941">
    <property type="protein sequence ID" value="QOL51851.1"/>
    <property type="molecule type" value="Genomic_DNA"/>
</dbReference>
<protein>
    <submittedName>
        <fullName evidence="5">FadR family transcriptional regulator</fullName>
    </submittedName>
</protein>
<evidence type="ECO:0000256" key="1">
    <source>
        <dbReference type="ARBA" id="ARBA00023015"/>
    </source>
</evidence>
<dbReference type="InterPro" id="IPR036390">
    <property type="entry name" value="WH_DNA-bd_sf"/>
</dbReference>
<reference evidence="5 6" key="1">
    <citation type="submission" date="2020-10" db="EMBL/GenBank/DDBJ databases">
        <title>Genome sequencing of Massilia sp. LPB0304.</title>
        <authorList>
            <person name="Kim J."/>
        </authorList>
    </citation>
    <scope>NUCLEOTIDE SEQUENCE [LARGE SCALE GENOMIC DNA]</scope>
    <source>
        <strain evidence="5 6">LPB0304</strain>
    </source>
</reference>
<evidence type="ECO:0000256" key="3">
    <source>
        <dbReference type="ARBA" id="ARBA00023163"/>
    </source>
</evidence>
<dbReference type="PROSITE" id="PS50949">
    <property type="entry name" value="HTH_GNTR"/>
    <property type="match status" value="1"/>
</dbReference>
<keyword evidence="1" id="KW-0805">Transcription regulation</keyword>
<sequence length="226" mass="25235">MKNQNGAAALRAALLANMRSGHWRAGDKLPTERELSETYQIGRAGVRQILAEAKERGLITQLVGSGTYVSKEAAALLEADDSEASGMHTSPAELMEARIIIEPMIANLIVRNGTSADFLRMEECCTRAENAGSMQEFEVWDGALHQAIADATHNTFIKQVFQLMNRVREQGDWGALKMRSLTPERRRAYELEHRALVNALKDRDEDGARGLIMEHLVHIRHNLLGY</sequence>
<dbReference type="InterPro" id="IPR011711">
    <property type="entry name" value="GntR_C"/>
</dbReference>
<dbReference type="InterPro" id="IPR036388">
    <property type="entry name" value="WH-like_DNA-bd_sf"/>
</dbReference>
<feature type="domain" description="HTH gntR-type" evidence="4">
    <location>
        <begin position="4"/>
        <end position="72"/>
    </location>
</feature>
<proteinExistence type="predicted"/>
<dbReference type="InterPro" id="IPR008920">
    <property type="entry name" value="TF_FadR/GntR_C"/>
</dbReference>
<dbReference type="SMART" id="SM00345">
    <property type="entry name" value="HTH_GNTR"/>
    <property type="match status" value="1"/>
</dbReference>
<dbReference type="PRINTS" id="PR00035">
    <property type="entry name" value="HTHGNTR"/>
</dbReference>
<dbReference type="SUPFAM" id="SSF48008">
    <property type="entry name" value="GntR ligand-binding domain-like"/>
    <property type="match status" value="1"/>
</dbReference>
<dbReference type="Gene3D" id="1.20.120.530">
    <property type="entry name" value="GntR ligand-binding domain-like"/>
    <property type="match status" value="1"/>
</dbReference>
<dbReference type="PANTHER" id="PTHR43537">
    <property type="entry name" value="TRANSCRIPTIONAL REGULATOR, GNTR FAMILY"/>
    <property type="match status" value="1"/>
</dbReference>
<keyword evidence="6" id="KW-1185">Reference proteome</keyword>
<accession>A0A7L9U9X3</accession>
<dbReference type="GO" id="GO:0003700">
    <property type="term" value="F:DNA-binding transcription factor activity"/>
    <property type="evidence" value="ECO:0007669"/>
    <property type="project" value="InterPro"/>
</dbReference>
<keyword evidence="3" id="KW-0804">Transcription</keyword>
<keyword evidence="2" id="KW-0238">DNA-binding</keyword>
<dbReference type="SUPFAM" id="SSF46785">
    <property type="entry name" value="Winged helix' DNA-binding domain"/>
    <property type="match status" value="1"/>
</dbReference>
<evidence type="ECO:0000313" key="6">
    <source>
        <dbReference type="Proteomes" id="UP000593875"/>
    </source>
</evidence>
<evidence type="ECO:0000259" key="4">
    <source>
        <dbReference type="PROSITE" id="PS50949"/>
    </source>
</evidence>
<gene>
    <name evidence="5" type="ORF">LPB04_01590</name>
</gene>
<dbReference type="KEGG" id="mlir:LPB04_01590"/>
<organism evidence="5 6">
    <name type="scientific">Massilia litorea</name>
    <dbReference type="NCBI Taxonomy" id="2769491"/>
    <lineage>
        <taxon>Bacteria</taxon>
        <taxon>Pseudomonadati</taxon>
        <taxon>Pseudomonadota</taxon>
        <taxon>Betaproteobacteria</taxon>
        <taxon>Burkholderiales</taxon>
        <taxon>Oxalobacteraceae</taxon>
        <taxon>Telluria group</taxon>
        <taxon>Massilia</taxon>
    </lineage>
</organism>
<dbReference type="InterPro" id="IPR000524">
    <property type="entry name" value="Tscrpt_reg_HTH_GntR"/>
</dbReference>
<name>A0A7L9U9X3_9BURK</name>
<dbReference type="Pfam" id="PF00392">
    <property type="entry name" value="GntR"/>
    <property type="match status" value="1"/>
</dbReference>
<dbReference type="CDD" id="cd07377">
    <property type="entry name" value="WHTH_GntR"/>
    <property type="match status" value="1"/>
</dbReference>
<dbReference type="Pfam" id="PF07729">
    <property type="entry name" value="FCD"/>
    <property type="match status" value="1"/>
</dbReference>
<dbReference type="PANTHER" id="PTHR43537:SF5">
    <property type="entry name" value="UXU OPERON TRANSCRIPTIONAL REGULATOR"/>
    <property type="match status" value="1"/>
</dbReference>
<dbReference type="Gene3D" id="1.10.10.10">
    <property type="entry name" value="Winged helix-like DNA-binding domain superfamily/Winged helix DNA-binding domain"/>
    <property type="match status" value="1"/>
</dbReference>
<evidence type="ECO:0000256" key="2">
    <source>
        <dbReference type="ARBA" id="ARBA00023125"/>
    </source>
</evidence>
<evidence type="ECO:0000313" key="5">
    <source>
        <dbReference type="EMBL" id="QOL51851.1"/>
    </source>
</evidence>
<dbReference type="SMART" id="SM00895">
    <property type="entry name" value="FCD"/>
    <property type="match status" value="1"/>
</dbReference>
<dbReference type="Proteomes" id="UP000593875">
    <property type="component" value="Chromosome"/>
</dbReference>
<dbReference type="GO" id="GO:0003677">
    <property type="term" value="F:DNA binding"/>
    <property type="evidence" value="ECO:0007669"/>
    <property type="project" value="UniProtKB-KW"/>
</dbReference>
<dbReference type="AlphaFoldDB" id="A0A7L9U9X3"/>